<evidence type="ECO:0000313" key="3">
    <source>
        <dbReference type="Proteomes" id="UP000178999"/>
    </source>
</evidence>
<protein>
    <submittedName>
        <fullName evidence="2">Uncharacterized protein</fullName>
    </submittedName>
</protein>
<sequence length="164" mass="18883">MNLSQKERNTIAFIVFCLESILYLMVLWQIIFWLLEIPVFRQGILDYGWMPGNFVGRELAVAFSEESLFRLLPMVVIYTLGLNRILAIKLVVVSLTAGAFAYVHGILYLPFYASAGLMLSVLFFEVESFWKEKTLPIRLLISYLAVVSTHLCWNILVHLINFLT</sequence>
<gene>
    <name evidence="2" type="ORF">A2382_00230</name>
</gene>
<name>A0A1F8CV34_9BACT</name>
<accession>A0A1F8CV34</accession>
<dbReference type="AlphaFoldDB" id="A0A1F8CV34"/>
<comment type="caution">
    <text evidence="2">The sequence shown here is derived from an EMBL/GenBank/DDBJ whole genome shotgun (WGS) entry which is preliminary data.</text>
</comment>
<feature type="transmembrane region" description="Helical" evidence="1">
    <location>
        <begin position="139"/>
        <end position="160"/>
    </location>
</feature>
<reference evidence="2 3" key="1">
    <citation type="journal article" date="2016" name="Nat. Commun.">
        <title>Thousands of microbial genomes shed light on interconnected biogeochemical processes in an aquifer system.</title>
        <authorList>
            <person name="Anantharaman K."/>
            <person name="Brown C.T."/>
            <person name="Hug L.A."/>
            <person name="Sharon I."/>
            <person name="Castelle C.J."/>
            <person name="Probst A.J."/>
            <person name="Thomas B.C."/>
            <person name="Singh A."/>
            <person name="Wilkins M.J."/>
            <person name="Karaoz U."/>
            <person name="Brodie E.L."/>
            <person name="Williams K.H."/>
            <person name="Hubbard S.S."/>
            <person name="Banfield J.F."/>
        </authorList>
    </citation>
    <scope>NUCLEOTIDE SEQUENCE [LARGE SCALE GENOMIC DNA]</scope>
</reference>
<keyword evidence="1" id="KW-1133">Transmembrane helix</keyword>
<evidence type="ECO:0000313" key="2">
    <source>
        <dbReference type="EMBL" id="OGM80194.1"/>
    </source>
</evidence>
<evidence type="ECO:0000256" key="1">
    <source>
        <dbReference type="SAM" id="Phobius"/>
    </source>
</evidence>
<dbReference type="Proteomes" id="UP000178999">
    <property type="component" value="Unassembled WGS sequence"/>
</dbReference>
<dbReference type="EMBL" id="MGHY01000003">
    <property type="protein sequence ID" value="OGM80194.1"/>
    <property type="molecule type" value="Genomic_DNA"/>
</dbReference>
<organism evidence="2 3">
    <name type="scientific">Candidatus Woesebacteria bacterium RIFOXYB1_FULL_38_16</name>
    <dbReference type="NCBI Taxonomy" id="1802538"/>
    <lineage>
        <taxon>Bacteria</taxon>
        <taxon>Candidatus Woeseibacteriota</taxon>
    </lineage>
</organism>
<keyword evidence="1" id="KW-0812">Transmembrane</keyword>
<feature type="transmembrane region" description="Helical" evidence="1">
    <location>
        <begin position="109"/>
        <end position="127"/>
    </location>
</feature>
<keyword evidence="1" id="KW-0472">Membrane</keyword>
<feature type="transmembrane region" description="Helical" evidence="1">
    <location>
        <begin position="12"/>
        <end position="35"/>
    </location>
</feature>
<proteinExistence type="predicted"/>